<dbReference type="PANTHER" id="PTHR45734">
    <property type="entry name" value="TENSIN"/>
    <property type="match status" value="1"/>
</dbReference>
<feature type="compositionally biased region" description="Polar residues" evidence="6">
    <location>
        <begin position="1"/>
        <end position="14"/>
    </location>
</feature>
<dbReference type="InterPro" id="IPR006020">
    <property type="entry name" value="PTB/PI_dom"/>
</dbReference>
<reference evidence="9" key="1">
    <citation type="submission" date="2022-10" db="UniProtKB">
        <authorList>
            <consortium name="EnsemblMetazoa"/>
        </authorList>
    </citation>
    <scope>IDENTIFICATION</scope>
    <source>
        <strain evidence="9">SANGQUA</strain>
    </source>
</reference>
<feature type="region of interest" description="Disordered" evidence="6">
    <location>
        <begin position="780"/>
        <end position="809"/>
    </location>
</feature>
<dbReference type="Proteomes" id="UP000076407">
    <property type="component" value="Unassembled WGS sequence"/>
</dbReference>
<feature type="region of interest" description="Disordered" evidence="6">
    <location>
        <begin position="122"/>
        <end position="143"/>
    </location>
</feature>
<feature type="region of interest" description="Disordered" evidence="6">
    <location>
        <begin position="42"/>
        <end position="65"/>
    </location>
</feature>
<feature type="compositionally biased region" description="Low complexity" evidence="6">
    <location>
        <begin position="571"/>
        <end position="582"/>
    </location>
</feature>
<keyword evidence="3" id="KW-0904">Protein phosphatase</keyword>
<feature type="region of interest" description="Disordered" evidence="6">
    <location>
        <begin position="571"/>
        <end position="663"/>
    </location>
</feature>
<organism evidence="9 10">
    <name type="scientific">Anopheles quadriannulatus</name>
    <name type="common">Mosquito</name>
    <dbReference type="NCBI Taxonomy" id="34691"/>
    <lineage>
        <taxon>Eukaryota</taxon>
        <taxon>Metazoa</taxon>
        <taxon>Ecdysozoa</taxon>
        <taxon>Arthropoda</taxon>
        <taxon>Hexapoda</taxon>
        <taxon>Insecta</taxon>
        <taxon>Pterygota</taxon>
        <taxon>Neoptera</taxon>
        <taxon>Endopterygota</taxon>
        <taxon>Diptera</taxon>
        <taxon>Nematocera</taxon>
        <taxon>Culicoidea</taxon>
        <taxon>Culicidae</taxon>
        <taxon>Anophelinae</taxon>
        <taxon>Anopheles</taxon>
    </lineage>
</organism>
<evidence type="ECO:0000256" key="4">
    <source>
        <dbReference type="ARBA" id="ARBA00022999"/>
    </source>
</evidence>
<dbReference type="Gene3D" id="2.30.29.30">
    <property type="entry name" value="Pleckstrin-homology domain (PH domain)/Phosphotyrosine-binding domain (PTB)"/>
    <property type="match status" value="1"/>
</dbReference>
<feature type="region of interest" description="Disordered" evidence="6">
    <location>
        <begin position="1057"/>
        <end position="1077"/>
    </location>
</feature>
<evidence type="ECO:0000256" key="2">
    <source>
        <dbReference type="ARBA" id="ARBA00022801"/>
    </source>
</evidence>
<feature type="compositionally biased region" description="Basic residues" evidence="6">
    <location>
        <begin position="705"/>
        <end position="716"/>
    </location>
</feature>
<dbReference type="PROSITE" id="PS50001">
    <property type="entry name" value="SH2"/>
    <property type="match status" value="1"/>
</dbReference>
<evidence type="ECO:0000256" key="1">
    <source>
        <dbReference type="ARBA" id="ARBA00007881"/>
    </source>
</evidence>
<dbReference type="SMART" id="SM01326">
    <property type="entry name" value="PTEN_C2"/>
    <property type="match status" value="1"/>
</dbReference>
<keyword evidence="10" id="KW-1185">Reference proteome</keyword>
<dbReference type="PANTHER" id="PTHR45734:SF10">
    <property type="entry name" value="BLISTERY, ISOFORM A"/>
    <property type="match status" value="1"/>
</dbReference>
<accession>A0A904A3H3</accession>
<feature type="compositionally biased region" description="Low complexity" evidence="6">
    <location>
        <begin position="1153"/>
        <end position="1172"/>
    </location>
</feature>
<dbReference type="InterPro" id="IPR014020">
    <property type="entry name" value="Tensin_C2-dom"/>
</dbReference>
<sequence>MIRVNSQSFSLSSTLKKKNGREEEQQTINKYNSLPLHTINAQQQQQQQPRPATNLNHVNNNHYHNYSLQPYYNRQQQQHQQQQQQQLQHHLYPVARIDEEPAAQSLRLNYVTERILASTLPARRLQNGSSSPHAPNGTPPVDEHERELINMLEQKHKQNYRILDLEARLVNITLEKLCELCKYIDSWLGSGKEKIVVLQDREDKHRLGTAIAAYLQYQKICGSNIPQASGHSKNSLSPGGTDNGRRTPTWLDLDIYSMQKFLETVAGPLRIPSHRRYIQYFSGLLSGVIKLNSSSFFLKAIRVESPPCLHYRAITVNSEWRSFIKIFEGVRCLFTSDIYVIPITTRHFIYEIKHPLRLRGDILVRCYQIIPNNNKATYEKELIASVQFHTCAITEKEVQFTKGDVDFACEDERFSAEHRMTFCFDTVPNERPMILVFQDPLVRIEPIAENGDLLETINEDESGHTQGPLDGSLYATILKSPKSPTATTHLISPPAEFSNGSSKSLLLLNGNGPPPPVPERSKTPNSIYLSQNGTPRSTPVPFALAPPPAASPAFGDRSVRAVSSASNSVSVNSSYSSYQSASPGVASAPDGGSPGATLATPGGTKARPPSAQQVDGRESVRSPLTVSMDSGISSSGPVNRRVQGSSVSPSSFPSPQASPQDDRHRELDDLLSDMMLTVQGIPDVGQKADQTDHHQSQQPQQQQQHQHHHHHHHHHQNPNDHFVNTNTDTIKRSHSAQLPQREDARSRTPLTAVSDYSPATAAAAAAAAAAKERELLMYETSSTTTTLTPPPSESGRETPLLSGPSYAAAAAGTIRERELQNINNNNLTPAERELIMSVQRHQHQSLAYPRPARSTTGASERFTSDDDDDLLVHGGTGSVAQIPYHAREDSRPFTYGNIPATGTPQQPPAATMLKMQSGLSSPSMVRKALGTPTASRKTAGTLPRNDFEEMLRERREKVLSEKYTIGDQSPGGGMMVSDTINNNSSSGGDGRWTYQQHHTVKTVTTQGGGGAGTPNGYPAHEPLKRSNTMDGSFGRQFSNEGISGQSWLQLQQQKLRARREQQRREHSNSFSYNYGSPAFPTAGENAYSTTHRRSQTLSPVRNERNYHTLTTTRTHSTERPFVAVQRAHDNAKLQTIGNAPLSILNASPHGHIAQAQTAPSSSTPSPSAVSSPSPVPPANGNTTTTSSNTNNTSVSITHHHQTVNGGGSPVNGHATPQPQHRHVNGNGAHYQQQQQQQQLNNILNGSSGLLSLAEQDHSTPKHGQVRLESEQIIFSNIHSLNNLANCEKLNNLLNEITNSAAAVASVASPEPMPMQGAATSGPDACNTSPNTTTSSVTTTSSSSSASSMSTSNHSAGHINQTHHLIDTPYHEHHHHPPTPNAHQRHQNGCHRNGEQEPMELSSSPEGSVDEKPPPPPPSSTNGERLRNGHSNSSTSSDSAIGGHGQLALDKLLASLALESDVTEEHLAKIEGRAAANGVLCYAEQRRPTFHPSAELSDVLANLAEYDLSETQQRNGNHLLYHYQQQQQHQHNASSSSSSGDTTTTNGNYRLYPTHGSELANVGGGFNTLSNGSSSQHQRSASRSSSNDAAAAQQQQQSQNSSPNVQQQQQQLHHHHHHHHPHHSLLMNNHVRRIASETDSTISSISPSLSERSNAISWCDQAREESFSSYRSETEPDNSPMGGSPRPETPAFPVTPRTPYGLSNGTSSPALPPKSPTSQRRYNSAWSLRSQKSSVSTYDVSKDLFSGNQQRTQELVNQNETLSCYTSRRNSTTSNANSEPQEVAPQFVKFARDSSKYWYKPNISREEAIALLRNAAPGTFIVRDSTTFANAYGLVVKVNHPPPGVQYTGPNSEELVRHFLVEPTIRGVRLKGCANEPVFTSLSALVYQHSITPLALPCRLIIPDMDLQQMEHQTPAQQQLLQQGAACNVLYLFTCDTESLTGPQAIRKAVSSLLALRPLPKPTQVHFKASLQGITLTDNTRQLFFRRHYPSNNVSFCALDPDDRRWSIQSTTGDIPASKRMFAFVAKRSPSSADNQCHVFCELEPTQPAAAIIQFANKVLSGTSQQPAVTRAI</sequence>
<feature type="compositionally biased region" description="Low complexity" evidence="6">
    <location>
        <begin position="1572"/>
        <end position="1610"/>
    </location>
</feature>
<evidence type="ECO:0000259" key="7">
    <source>
        <dbReference type="PROSITE" id="PS50001"/>
    </source>
</evidence>
<dbReference type="Gene3D" id="3.90.190.10">
    <property type="entry name" value="Protein tyrosine phosphatase superfamily"/>
    <property type="match status" value="1"/>
</dbReference>
<dbReference type="EnsemblMetazoa" id="AQUA017366-RB">
    <property type="protein sequence ID" value="AQUA017366-PB"/>
    <property type="gene ID" value="AQUA017366"/>
</dbReference>
<dbReference type="InterPro" id="IPR051484">
    <property type="entry name" value="Tensin_PTEN_phosphatase"/>
</dbReference>
<feature type="region of interest" description="Disordered" evidence="6">
    <location>
        <begin position="1"/>
        <end position="25"/>
    </location>
</feature>
<dbReference type="Pfam" id="PF08416">
    <property type="entry name" value="PTB"/>
    <property type="match status" value="1"/>
</dbReference>
<dbReference type="InterPro" id="IPR013625">
    <property type="entry name" value="PTB"/>
</dbReference>
<dbReference type="CDD" id="cd09927">
    <property type="entry name" value="SH2_Tensin_like"/>
    <property type="match status" value="1"/>
</dbReference>
<evidence type="ECO:0000259" key="8">
    <source>
        <dbReference type="PROSITE" id="PS51182"/>
    </source>
</evidence>
<feature type="compositionally biased region" description="Basic residues" evidence="6">
    <location>
        <begin position="1611"/>
        <end position="1622"/>
    </location>
</feature>
<dbReference type="Gene3D" id="2.60.40.1110">
    <property type="match status" value="1"/>
</dbReference>
<feature type="domain" description="SH2" evidence="7">
    <location>
        <begin position="1797"/>
        <end position="1903"/>
    </location>
</feature>
<dbReference type="InterPro" id="IPR035012">
    <property type="entry name" value="Tensin-like_SH2"/>
</dbReference>
<name>A0A904A3H3_ANOQN</name>
<feature type="region of interest" description="Disordered" evidence="6">
    <location>
        <begin position="1368"/>
        <end position="1441"/>
    </location>
</feature>
<feature type="region of interest" description="Disordered" evidence="6">
    <location>
        <begin position="1523"/>
        <end position="1622"/>
    </location>
</feature>
<feature type="region of interest" description="Disordered" evidence="6">
    <location>
        <begin position="1665"/>
        <end position="1727"/>
    </location>
</feature>
<feature type="compositionally biased region" description="Low complexity" evidence="6">
    <location>
        <begin position="1326"/>
        <end position="1354"/>
    </location>
</feature>
<dbReference type="SUPFAM" id="SSF55550">
    <property type="entry name" value="SH2 domain"/>
    <property type="match status" value="1"/>
</dbReference>
<comment type="similarity">
    <text evidence="1">Belongs to the PTEN phosphatase protein family.</text>
</comment>
<dbReference type="SMART" id="SM00462">
    <property type="entry name" value="PTB"/>
    <property type="match status" value="1"/>
</dbReference>
<dbReference type="Pfam" id="PF10409">
    <property type="entry name" value="PTEN_C2"/>
    <property type="match status" value="1"/>
</dbReference>
<feature type="compositionally biased region" description="Basic residues" evidence="6">
    <location>
        <begin position="1371"/>
        <end position="1388"/>
    </location>
</feature>
<keyword evidence="2" id="KW-0378">Hydrolase</keyword>
<dbReference type="InterPro" id="IPR029021">
    <property type="entry name" value="Prot-tyrosine_phosphatase-like"/>
</dbReference>
<proteinExistence type="inferred from homology"/>
<protein>
    <recommendedName>
        <fullName evidence="11">Tensin</fullName>
    </recommendedName>
</protein>
<dbReference type="GO" id="GO:0005925">
    <property type="term" value="C:focal adhesion"/>
    <property type="evidence" value="ECO:0007669"/>
    <property type="project" value="TreeGrafter"/>
</dbReference>
<feature type="region of interest" description="Disordered" evidence="6">
    <location>
        <begin position="502"/>
        <end position="544"/>
    </location>
</feature>
<feature type="compositionally biased region" description="Polar residues" evidence="6">
    <location>
        <begin position="523"/>
        <end position="537"/>
    </location>
</feature>
<dbReference type="InterPro" id="IPR036860">
    <property type="entry name" value="SH2_dom_sf"/>
</dbReference>
<evidence type="ECO:0000313" key="9">
    <source>
        <dbReference type="EnsemblMetazoa" id="AQUA017366-PB"/>
    </source>
</evidence>
<evidence type="ECO:0008006" key="11">
    <source>
        <dbReference type="Google" id="ProtNLM"/>
    </source>
</evidence>
<evidence type="ECO:0000256" key="3">
    <source>
        <dbReference type="ARBA" id="ARBA00022912"/>
    </source>
</evidence>
<feature type="compositionally biased region" description="Polar residues" evidence="6">
    <location>
        <begin position="1715"/>
        <end position="1727"/>
    </location>
</feature>
<dbReference type="CDD" id="cd01213">
    <property type="entry name" value="PTB_tensin"/>
    <property type="match status" value="1"/>
</dbReference>
<feature type="domain" description="C2 tensin-type" evidence="8">
    <location>
        <begin position="293"/>
        <end position="427"/>
    </location>
</feature>
<dbReference type="InterPro" id="IPR035892">
    <property type="entry name" value="C2_domain_sf"/>
</dbReference>
<feature type="compositionally biased region" description="Low complexity" evidence="6">
    <location>
        <begin position="502"/>
        <end position="511"/>
    </location>
</feature>
<dbReference type="Gene3D" id="3.30.505.10">
    <property type="entry name" value="SH2 domain"/>
    <property type="match status" value="1"/>
</dbReference>
<dbReference type="GO" id="GO:0004721">
    <property type="term" value="F:phosphoprotein phosphatase activity"/>
    <property type="evidence" value="ECO:0007669"/>
    <property type="project" value="UniProtKB-KW"/>
</dbReference>
<feature type="compositionally biased region" description="Low complexity" evidence="6">
    <location>
        <begin position="1181"/>
        <end position="1196"/>
    </location>
</feature>
<evidence type="ECO:0000256" key="5">
    <source>
        <dbReference type="PROSITE-ProRule" id="PRU00191"/>
    </source>
</evidence>
<dbReference type="InterPro" id="IPR033929">
    <property type="entry name" value="Tensin_PTB"/>
</dbReference>
<evidence type="ECO:0000313" key="10">
    <source>
        <dbReference type="Proteomes" id="UP000076407"/>
    </source>
</evidence>
<keyword evidence="4 5" id="KW-0727">SH2 domain</keyword>
<feature type="compositionally biased region" description="Polar residues" evidence="6">
    <location>
        <begin position="622"/>
        <end position="637"/>
    </location>
</feature>
<feature type="region of interest" description="Disordered" evidence="6">
    <location>
        <begin position="1151"/>
        <end position="1235"/>
    </location>
</feature>
<feature type="compositionally biased region" description="Basic and acidic residues" evidence="6">
    <location>
        <begin position="1058"/>
        <end position="1067"/>
    </location>
</feature>
<dbReference type="InterPro" id="IPR011993">
    <property type="entry name" value="PH-like_dom_sf"/>
</dbReference>
<dbReference type="InterPro" id="IPR000980">
    <property type="entry name" value="SH2"/>
</dbReference>
<feature type="compositionally biased region" description="Low complexity" evidence="6">
    <location>
        <begin position="645"/>
        <end position="659"/>
    </location>
</feature>
<feature type="compositionally biased region" description="Low complexity" evidence="6">
    <location>
        <begin position="1523"/>
        <end position="1538"/>
    </location>
</feature>
<evidence type="ECO:0000256" key="6">
    <source>
        <dbReference type="SAM" id="MobiDB-lite"/>
    </source>
</evidence>
<feature type="region of interest" description="Disordered" evidence="6">
    <location>
        <begin position="1307"/>
        <end position="1355"/>
    </location>
</feature>
<feature type="region of interest" description="Disordered" evidence="6">
    <location>
        <begin position="686"/>
        <end position="752"/>
    </location>
</feature>
<feature type="region of interest" description="Disordered" evidence="6">
    <location>
        <begin position="841"/>
        <end position="876"/>
    </location>
</feature>
<dbReference type="SUPFAM" id="SSF50729">
    <property type="entry name" value="PH domain-like"/>
    <property type="match status" value="1"/>
</dbReference>
<dbReference type="SMART" id="SM00252">
    <property type="entry name" value="SH2"/>
    <property type="match status" value="1"/>
</dbReference>
<dbReference type="SUPFAM" id="SSF52799">
    <property type="entry name" value="(Phosphotyrosine protein) phosphatases II"/>
    <property type="match status" value="1"/>
</dbReference>
<dbReference type="SUPFAM" id="SSF49562">
    <property type="entry name" value="C2 domain (Calcium/lipid-binding domain, CaLB)"/>
    <property type="match status" value="1"/>
</dbReference>
<dbReference type="PROSITE" id="PS51182">
    <property type="entry name" value="C2_TENSIN"/>
    <property type="match status" value="1"/>
</dbReference>
<dbReference type="Pfam" id="PF00017">
    <property type="entry name" value="SH2"/>
    <property type="match status" value="1"/>
</dbReference>